<reference evidence="7 8" key="1">
    <citation type="submission" date="2024-06" db="EMBL/GenBank/DDBJ databases">
        <title>A chromosome-level genome assembly of beet webworm, Loxostege sticticalis.</title>
        <authorList>
            <person name="Zhang Y."/>
        </authorList>
    </citation>
    <scope>NUCLEOTIDE SEQUENCE [LARGE SCALE GENOMIC DNA]</scope>
    <source>
        <strain evidence="7">AQ026</strain>
        <tissue evidence="7">Whole body</tissue>
    </source>
</reference>
<protein>
    <recommendedName>
        <fullName evidence="9">Blastoderm-specific protein 25D</fullName>
    </recommendedName>
</protein>
<feature type="region of interest" description="Disordered" evidence="6">
    <location>
        <begin position="516"/>
        <end position="535"/>
    </location>
</feature>
<evidence type="ECO:0000313" key="7">
    <source>
        <dbReference type="EMBL" id="KAL0880551.1"/>
    </source>
</evidence>
<comment type="caution">
    <text evidence="7">The sequence shown here is derived from an EMBL/GenBank/DDBJ whole genome shotgun (WGS) entry which is preliminary data.</text>
</comment>
<accession>A0ABR3HVF7</accession>
<feature type="compositionally biased region" description="Low complexity" evidence="6">
    <location>
        <begin position="90"/>
        <end position="100"/>
    </location>
</feature>
<dbReference type="Proteomes" id="UP001549920">
    <property type="component" value="Unassembled WGS sequence"/>
</dbReference>
<keyword evidence="8" id="KW-1185">Reference proteome</keyword>
<comment type="subcellular location">
    <subcellularLocation>
        <location evidence="1">Cytoplasm</location>
        <location evidence="1">Cytoskeleton</location>
        <location evidence="1">Microtubule organizing center</location>
        <location evidence="1">Centrosome</location>
    </subcellularLocation>
</comment>
<proteinExistence type="predicted"/>
<dbReference type="EMBL" id="JBEUOH010000012">
    <property type="protein sequence ID" value="KAL0880551.1"/>
    <property type="molecule type" value="Genomic_DNA"/>
</dbReference>
<feature type="region of interest" description="Disordered" evidence="6">
    <location>
        <begin position="90"/>
        <end position="177"/>
    </location>
</feature>
<feature type="compositionally biased region" description="Basic and acidic residues" evidence="6">
    <location>
        <begin position="101"/>
        <end position="112"/>
    </location>
</feature>
<dbReference type="PANTHER" id="PTHR18905">
    <property type="entry name" value="NINEIN"/>
    <property type="match status" value="1"/>
</dbReference>
<feature type="compositionally biased region" description="Low complexity" evidence="6">
    <location>
        <begin position="397"/>
        <end position="421"/>
    </location>
</feature>
<gene>
    <name evidence="7" type="ORF">ABMA27_001783</name>
</gene>
<evidence type="ECO:0000256" key="1">
    <source>
        <dbReference type="ARBA" id="ARBA00004300"/>
    </source>
</evidence>
<evidence type="ECO:0000256" key="6">
    <source>
        <dbReference type="SAM" id="MobiDB-lite"/>
    </source>
</evidence>
<keyword evidence="3" id="KW-0597">Phosphoprotein</keyword>
<evidence type="ECO:0000256" key="3">
    <source>
        <dbReference type="ARBA" id="ARBA00022553"/>
    </source>
</evidence>
<keyword evidence="5" id="KW-0175">Coiled coil</keyword>
<evidence type="ECO:0000256" key="5">
    <source>
        <dbReference type="SAM" id="Coils"/>
    </source>
</evidence>
<name>A0ABR3HVF7_LOXSC</name>
<feature type="coiled-coil region" evidence="5">
    <location>
        <begin position="333"/>
        <end position="374"/>
    </location>
</feature>
<keyword evidence="4" id="KW-0206">Cytoskeleton</keyword>
<feature type="coiled-coil region" evidence="5">
    <location>
        <begin position="429"/>
        <end position="474"/>
    </location>
</feature>
<evidence type="ECO:0000313" key="8">
    <source>
        <dbReference type="Proteomes" id="UP001549920"/>
    </source>
</evidence>
<evidence type="ECO:0000256" key="4">
    <source>
        <dbReference type="ARBA" id="ARBA00023212"/>
    </source>
</evidence>
<keyword evidence="2" id="KW-0963">Cytoplasm</keyword>
<feature type="region of interest" description="Disordered" evidence="6">
    <location>
        <begin position="392"/>
        <end position="421"/>
    </location>
</feature>
<evidence type="ECO:0008006" key="9">
    <source>
        <dbReference type="Google" id="ProtNLM"/>
    </source>
</evidence>
<evidence type="ECO:0000256" key="2">
    <source>
        <dbReference type="ARBA" id="ARBA00022490"/>
    </source>
</evidence>
<sequence>MRLLAMDSASMNPYEQQLYTVFKTFDVDNEEALNKSAVLDLCDALQLEDRGAALVGSLFERSSDRVTFTQFRNGLLSVLSGDSAAATAEPLAPAATAPAAHSDEDSSGREVAPKFVFGSKKYGRRSRPQRPSDGHAPRAASVSRLDVADERARSSQRMRCRRSASAMETRELDSNTDDDVATDNFDHDRRIDRDQALALCRDLRMDGIDRRLVDRIFEDSRADDTTTVGEFFDRLNASLTSSIEGACEAGGGPDPVGADPEDDDAGVASELVVDAWERAGVPRPRRLLLELGFGAAAVRPPDLERALDDELAALEEPLDERRDTRALVLLAALALARLRLRRARRRADLAAAERDKLRADVAEANRRARLLAQDVDETHARMESVILVGAEGRRDAAAGPDEAAAREAGAQTDAADPAPATDADLKSVVHELKKDLADAESRQESEKLKLTDLVRELEASLEAMREEYERCEEYWAGKLADERAAHERELRGGDERLAELVARVADYERHFAPQLPPIEERAALEAQVTTGPAQT</sequence>
<dbReference type="PANTHER" id="PTHR18905:SF13">
    <property type="entry name" value="NON-CENTROSOMAL MICROTUBULE ARRAY"/>
    <property type="match status" value="1"/>
</dbReference>
<organism evidence="7 8">
    <name type="scientific">Loxostege sticticalis</name>
    <name type="common">Beet webworm moth</name>
    <dbReference type="NCBI Taxonomy" id="481309"/>
    <lineage>
        <taxon>Eukaryota</taxon>
        <taxon>Metazoa</taxon>
        <taxon>Ecdysozoa</taxon>
        <taxon>Arthropoda</taxon>
        <taxon>Hexapoda</taxon>
        <taxon>Insecta</taxon>
        <taxon>Pterygota</taxon>
        <taxon>Neoptera</taxon>
        <taxon>Endopterygota</taxon>
        <taxon>Lepidoptera</taxon>
        <taxon>Glossata</taxon>
        <taxon>Ditrysia</taxon>
        <taxon>Pyraloidea</taxon>
        <taxon>Crambidae</taxon>
        <taxon>Pyraustinae</taxon>
        <taxon>Loxostege</taxon>
    </lineage>
</organism>